<feature type="compositionally biased region" description="Basic and acidic residues" evidence="1">
    <location>
        <begin position="481"/>
        <end position="502"/>
    </location>
</feature>
<evidence type="ECO:0000256" key="1">
    <source>
        <dbReference type="SAM" id="MobiDB-lite"/>
    </source>
</evidence>
<accession>A0AAN6Y2F7</accession>
<evidence type="ECO:0000313" key="3">
    <source>
        <dbReference type="EMBL" id="KAK4211229.1"/>
    </source>
</evidence>
<feature type="region of interest" description="Disordered" evidence="1">
    <location>
        <begin position="100"/>
        <end position="119"/>
    </location>
</feature>
<dbReference type="Gene3D" id="2.60.40.10">
    <property type="entry name" value="Immunoglobulins"/>
    <property type="match status" value="1"/>
</dbReference>
<feature type="region of interest" description="Disordered" evidence="1">
    <location>
        <begin position="1"/>
        <end position="33"/>
    </location>
</feature>
<proteinExistence type="predicted"/>
<name>A0AAN6Y2F7_9PEZI</name>
<feature type="compositionally biased region" description="Acidic residues" evidence="1">
    <location>
        <begin position="354"/>
        <end position="364"/>
    </location>
</feature>
<dbReference type="GO" id="GO:0046856">
    <property type="term" value="P:phosphatidylinositol dephosphorylation"/>
    <property type="evidence" value="ECO:0007669"/>
    <property type="project" value="InterPro"/>
</dbReference>
<evidence type="ECO:0000313" key="4">
    <source>
        <dbReference type="Proteomes" id="UP001301769"/>
    </source>
</evidence>
<dbReference type="PANTHER" id="PTHR11200">
    <property type="entry name" value="INOSITOL 5-PHOSPHATASE"/>
    <property type="match status" value="1"/>
</dbReference>
<reference evidence="3" key="1">
    <citation type="journal article" date="2023" name="Mol. Phylogenet. Evol.">
        <title>Genome-scale phylogeny and comparative genomics of the fungal order Sordariales.</title>
        <authorList>
            <person name="Hensen N."/>
            <person name="Bonometti L."/>
            <person name="Westerberg I."/>
            <person name="Brannstrom I.O."/>
            <person name="Guillou S."/>
            <person name="Cros-Aarteil S."/>
            <person name="Calhoun S."/>
            <person name="Haridas S."/>
            <person name="Kuo A."/>
            <person name="Mondo S."/>
            <person name="Pangilinan J."/>
            <person name="Riley R."/>
            <person name="LaButti K."/>
            <person name="Andreopoulos B."/>
            <person name="Lipzen A."/>
            <person name="Chen C."/>
            <person name="Yan M."/>
            <person name="Daum C."/>
            <person name="Ng V."/>
            <person name="Clum A."/>
            <person name="Steindorff A."/>
            <person name="Ohm R.A."/>
            <person name="Martin F."/>
            <person name="Silar P."/>
            <person name="Natvig D.O."/>
            <person name="Lalanne C."/>
            <person name="Gautier V."/>
            <person name="Ament-Velasquez S.L."/>
            <person name="Kruys A."/>
            <person name="Hutchinson M.I."/>
            <person name="Powell A.J."/>
            <person name="Barry K."/>
            <person name="Miller A.N."/>
            <person name="Grigoriev I.V."/>
            <person name="Debuchy R."/>
            <person name="Gladieux P."/>
            <person name="Hiltunen Thoren M."/>
            <person name="Johannesson H."/>
        </authorList>
    </citation>
    <scope>NUCLEOTIDE SEQUENCE</scope>
    <source>
        <strain evidence="3">PSN293</strain>
    </source>
</reference>
<gene>
    <name evidence="3" type="ORF">QBC37DRAFT_427359</name>
</gene>
<evidence type="ECO:0000259" key="2">
    <source>
        <dbReference type="SMART" id="SM00128"/>
    </source>
</evidence>
<feature type="domain" description="Inositol polyphosphate-related phosphatase" evidence="2">
    <location>
        <begin position="54"/>
        <end position="489"/>
    </location>
</feature>
<dbReference type="Gene3D" id="3.60.10.10">
    <property type="entry name" value="Endonuclease/exonuclease/phosphatase"/>
    <property type="match status" value="1"/>
</dbReference>
<feature type="compositionally biased region" description="Acidic residues" evidence="1">
    <location>
        <begin position="506"/>
        <end position="520"/>
    </location>
</feature>
<comment type="caution">
    <text evidence="3">The sequence shown here is derived from an EMBL/GenBank/DDBJ whole genome shotgun (WGS) entry which is preliminary data.</text>
</comment>
<protein>
    <submittedName>
        <fullName evidence="3">PI phosphatase</fullName>
    </submittedName>
</protein>
<dbReference type="CDD" id="cd04380">
    <property type="entry name" value="RhoGAP_OCRL1"/>
    <property type="match status" value="1"/>
</dbReference>
<dbReference type="AlphaFoldDB" id="A0AAN6Y2F7"/>
<dbReference type="InterPro" id="IPR046985">
    <property type="entry name" value="IP5"/>
</dbReference>
<dbReference type="Pfam" id="PF22669">
    <property type="entry name" value="Exo_endo_phos2"/>
    <property type="match status" value="2"/>
</dbReference>
<dbReference type="SUPFAM" id="SSF56219">
    <property type="entry name" value="DNase I-like"/>
    <property type="match status" value="1"/>
</dbReference>
<dbReference type="InterPro" id="IPR000300">
    <property type="entry name" value="IPPc"/>
</dbReference>
<dbReference type="InterPro" id="IPR013783">
    <property type="entry name" value="Ig-like_fold"/>
</dbReference>
<dbReference type="PANTHER" id="PTHR11200:SF300">
    <property type="entry name" value="TYPE II INOSITOL 1,4,5-TRISPHOSPHATE 5-PHOSPHATASE"/>
    <property type="match status" value="1"/>
</dbReference>
<feature type="region of interest" description="Disordered" evidence="1">
    <location>
        <begin position="481"/>
        <end position="539"/>
    </location>
</feature>
<sequence length="1093" mass="119717">MPQSPNRSRSASTANRDRGDSTTTEPVEVDLCSSTPHTLHQTVYARRNQYIRPHRIRVKIGSWNVAACPGTDKDLASWFVDGKGLEAKLASLDLAHNSAVETDSPSTNTYTNTNPAPDGDVEQDKIHILGGDKIGLYVLGLQEVVDLNAASRLVTRTVYGSSDDTLSKWKVALEKGLPKGYELVAEEQMMGLLTLVYASPEVAKSISNVSTVAIGTGLLGYMGNKGAICTRILLGETTRMVFVNCHLASGIEANFVERRVWDVSQILSRTQFKPVEIAGGPETDGTNNGEKIGDEDFTFWFGDLNFRLDGLPGDDIRHLLMLHSRGEYDLSKKGLPREDSLEGQGIFVPHSPDSSDEEESEFEADTTRSTTRSSSTEVTTAETDDSLSSLPDPDEFAPDPHDDPASLQATLDSLLPHDQLRKVIKDRKAFHDGWHEGPITFLPSYKYDVGTVGLFDSSEKRRAPSWCDRILFRTRSTKEGFERKVKEEEEARKRDEEMKARGIDTAGEDDEVLFDYDPDNDGSSTQKPQGTPGADYDEYDETEDYGAEETVVTKEGFVDRIHLEIYTSHQRITSSDHKPIVSIFTLDYDGVVPELKAKIHAEVARELDRAENEGRPGITIVVDSQDKQASSGQGQQSSSEGQVVNLGEVRFLRKATSVLTLANTGGVPATFSFVEKPTTEETDGTPQWLKTSFIRSDPPSDDTELVELGKEVTLEPGETVNAVLEVLIDDISHARLLNGGEASLEEVLVLRVTDGRDHFIPARAYWAPTCIGRSIDELIRVPKGGIRDFAHSLAQKKGNMGSIPYDLDVHSAAPRELFHLTEALERLTERALADEQMLDNCEIPKEAGWPFVESLWTVTDKDLRTSRVIDVIDALDSGKSPNDAFPPDISSIERLETVAEVLVLFLRGLTDGIITTVLWNRIEQAPLPSLAQPSSLKVGAEDVEEEDKTTILDILSAAPNHNISFVFLTAALAKMATDLAPISKADMDALRAAENTQPTSSAATGTGPVGVVGRGIGALGRRSLSFRKSGAGPTVEALVALERRRAVERKFADVFGGVVCRAPVTGGMKGKEKKAVEERTRGVVELFLRRRDG</sequence>
<dbReference type="Pfam" id="PF21310">
    <property type="entry name" value="OCRL-like_ASH"/>
    <property type="match status" value="1"/>
</dbReference>
<dbReference type="InterPro" id="IPR036691">
    <property type="entry name" value="Endo/exonu/phosph_ase_sf"/>
</dbReference>
<feature type="region of interest" description="Disordered" evidence="1">
    <location>
        <begin position="331"/>
        <end position="407"/>
    </location>
</feature>
<feature type="compositionally biased region" description="Polar residues" evidence="1">
    <location>
        <begin position="1"/>
        <end position="14"/>
    </location>
</feature>
<dbReference type="GO" id="GO:0004439">
    <property type="term" value="F:phosphatidylinositol-4,5-bisphosphate 5-phosphatase activity"/>
    <property type="evidence" value="ECO:0007669"/>
    <property type="project" value="TreeGrafter"/>
</dbReference>
<dbReference type="Proteomes" id="UP001301769">
    <property type="component" value="Unassembled WGS sequence"/>
</dbReference>
<dbReference type="InterPro" id="IPR048869">
    <property type="entry name" value="OCRL-1_2_ASH"/>
</dbReference>
<organism evidence="3 4">
    <name type="scientific">Rhypophila decipiens</name>
    <dbReference type="NCBI Taxonomy" id="261697"/>
    <lineage>
        <taxon>Eukaryota</taxon>
        <taxon>Fungi</taxon>
        <taxon>Dikarya</taxon>
        <taxon>Ascomycota</taxon>
        <taxon>Pezizomycotina</taxon>
        <taxon>Sordariomycetes</taxon>
        <taxon>Sordariomycetidae</taxon>
        <taxon>Sordariales</taxon>
        <taxon>Naviculisporaceae</taxon>
        <taxon>Rhypophila</taxon>
    </lineage>
</organism>
<dbReference type="SMART" id="SM00128">
    <property type="entry name" value="IPPc"/>
    <property type="match status" value="1"/>
</dbReference>
<reference evidence="3" key="2">
    <citation type="submission" date="2023-05" db="EMBL/GenBank/DDBJ databases">
        <authorList>
            <consortium name="Lawrence Berkeley National Laboratory"/>
            <person name="Steindorff A."/>
            <person name="Hensen N."/>
            <person name="Bonometti L."/>
            <person name="Westerberg I."/>
            <person name="Brannstrom I.O."/>
            <person name="Guillou S."/>
            <person name="Cros-Aarteil S."/>
            <person name="Calhoun S."/>
            <person name="Haridas S."/>
            <person name="Kuo A."/>
            <person name="Mondo S."/>
            <person name="Pangilinan J."/>
            <person name="Riley R."/>
            <person name="Labutti K."/>
            <person name="Andreopoulos B."/>
            <person name="Lipzen A."/>
            <person name="Chen C."/>
            <person name="Yanf M."/>
            <person name="Daum C."/>
            <person name="Ng V."/>
            <person name="Clum A."/>
            <person name="Ohm R."/>
            <person name="Martin F."/>
            <person name="Silar P."/>
            <person name="Natvig D."/>
            <person name="Lalanne C."/>
            <person name="Gautier V."/>
            <person name="Ament-Velasquez S.L."/>
            <person name="Kruys A."/>
            <person name="Hutchinson M.I."/>
            <person name="Powell A.J."/>
            <person name="Barry K."/>
            <person name="Miller A.N."/>
            <person name="Grigoriev I.V."/>
            <person name="Debuchy R."/>
            <person name="Gladieux P."/>
            <person name="Thoren M.H."/>
            <person name="Johannesson H."/>
        </authorList>
    </citation>
    <scope>NUCLEOTIDE SEQUENCE</scope>
    <source>
        <strain evidence="3">PSN293</strain>
    </source>
</reference>
<feature type="compositionally biased region" description="Basic and acidic residues" evidence="1">
    <location>
        <begin position="331"/>
        <end position="340"/>
    </location>
</feature>
<keyword evidence="4" id="KW-1185">Reference proteome</keyword>
<dbReference type="EMBL" id="MU858154">
    <property type="protein sequence ID" value="KAK4211229.1"/>
    <property type="molecule type" value="Genomic_DNA"/>
</dbReference>
<feature type="compositionally biased region" description="Low complexity" evidence="1">
    <location>
        <begin position="367"/>
        <end position="391"/>
    </location>
</feature>
<dbReference type="InterPro" id="IPR047078">
    <property type="entry name" value="RhoGAP_OCRL1"/>
</dbReference>